<accession>A0A974SPK3</accession>
<reference evidence="2" key="1">
    <citation type="submission" date="2020-11" db="EMBL/GenBank/DDBJ databases">
        <title>Azospira restricta DSM 18626 genome sequence.</title>
        <authorList>
            <person name="Moe W.M."/>
        </authorList>
    </citation>
    <scope>NUCLEOTIDE SEQUENCE</scope>
    <source>
        <strain evidence="2">DSM 18626</strain>
    </source>
</reference>
<organism evidence="2 3">
    <name type="scientific">Azospira restricta</name>
    <dbReference type="NCBI Taxonomy" id="404405"/>
    <lineage>
        <taxon>Bacteria</taxon>
        <taxon>Pseudomonadati</taxon>
        <taxon>Pseudomonadota</taxon>
        <taxon>Betaproteobacteria</taxon>
        <taxon>Rhodocyclales</taxon>
        <taxon>Rhodocyclaceae</taxon>
        <taxon>Azospira</taxon>
    </lineage>
</organism>
<sequence length="250" mass="25356">MSAGAGVFSLHDRVAIVTGASRGIGHAIARGLAGAGATVFGLGRSPAAQGDAAAFLYRTCDVTDSTAFGSLVEEIFAGQGRIDVLVNAAGITLPAQAAGDPSAAFRQTIECNLTAVFECCRVVVPCMLRGGYGSIINVTSIGAALGFPGNPGYVASKGGLAALTRALALDHSAQGVRVNNLVPGYVRTAMTEGSYADPERRQARAARTMLGRWGEADELAGAAIFLASPASSYVTGTDLYVDGGWAAKGL</sequence>
<dbReference type="InterPro" id="IPR020904">
    <property type="entry name" value="Sc_DH/Rdtase_CS"/>
</dbReference>
<dbReference type="InterPro" id="IPR036291">
    <property type="entry name" value="NAD(P)-bd_dom_sf"/>
</dbReference>
<gene>
    <name evidence="2" type="ORF">IWH25_01515</name>
</gene>
<dbReference type="PANTHER" id="PTHR42760">
    <property type="entry name" value="SHORT-CHAIN DEHYDROGENASES/REDUCTASES FAMILY MEMBER"/>
    <property type="match status" value="1"/>
</dbReference>
<dbReference type="RefSeq" id="WP_203387600.1">
    <property type="nucleotide sequence ID" value="NZ_CP064781.1"/>
</dbReference>
<dbReference type="KEGG" id="ares:IWH25_01515"/>
<proteinExistence type="inferred from homology"/>
<dbReference type="SUPFAM" id="SSF51735">
    <property type="entry name" value="NAD(P)-binding Rossmann-fold domains"/>
    <property type="match status" value="1"/>
</dbReference>
<dbReference type="InterPro" id="IPR002347">
    <property type="entry name" value="SDR_fam"/>
</dbReference>
<dbReference type="PRINTS" id="PR00081">
    <property type="entry name" value="GDHRDH"/>
</dbReference>
<dbReference type="AlphaFoldDB" id="A0A974SPK3"/>
<dbReference type="PROSITE" id="PS00061">
    <property type="entry name" value="ADH_SHORT"/>
    <property type="match status" value="1"/>
</dbReference>
<dbReference type="Pfam" id="PF13561">
    <property type="entry name" value="adh_short_C2"/>
    <property type="match status" value="1"/>
</dbReference>
<comment type="similarity">
    <text evidence="1">Belongs to the short-chain dehydrogenases/reductases (SDR) family.</text>
</comment>
<name>A0A974SPK3_9RHOO</name>
<evidence type="ECO:0000313" key="3">
    <source>
        <dbReference type="Proteomes" id="UP000663444"/>
    </source>
</evidence>
<dbReference type="PRINTS" id="PR00080">
    <property type="entry name" value="SDRFAMILY"/>
</dbReference>
<protein>
    <submittedName>
        <fullName evidence="2">SDR family oxidoreductase</fullName>
    </submittedName>
</protein>
<dbReference type="GO" id="GO:0030497">
    <property type="term" value="P:fatty acid elongation"/>
    <property type="evidence" value="ECO:0007669"/>
    <property type="project" value="TreeGrafter"/>
</dbReference>
<dbReference type="Proteomes" id="UP000663444">
    <property type="component" value="Chromosome"/>
</dbReference>
<evidence type="ECO:0000256" key="1">
    <source>
        <dbReference type="ARBA" id="ARBA00006484"/>
    </source>
</evidence>
<evidence type="ECO:0000313" key="2">
    <source>
        <dbReference type="EMBL" id="QRJ64064.1"/>
    </source>
</evidence>
<keyword evidence="3" id="KW-1185">Reference proteome</keyword>
<dbReference type="FunFam" id="3.40.50.720:FF:000084">
    <property type="entry name" value="Short-chain dehydrogenase reductase"/>
    <property type="match status" value="1"/>
</dbReference>
<dbReference type="Gene3D" id="3.40.50.720">
    <property type="entry name" value="NAD(P)-binding Rossmann-like Domain"/>
    <property type="match status" value="1"/>
</dbReference>
<dbReference type="EMBL" id="CP064781">
    <property type="protein sequence ID" value="QRJ64064.1"/>
    <property type="molecule type" value="Genomic_DNA"/>
</dbReference>
<dbReference type="PANTHER" id="PTHR42760:SF135">
    <property type="entry name" value="BLL7886 PROTEIN"/>
    <property type="match status" value="1"/>
</dbReference>
<dbReference type="GO" id="GO:0016616">
    <property type="term" value="F:oxidoreductase activity, acting on the CH-OH group of donors, NAD or NADP as acceptor"/>
    <property type="evidence" value="ECO:0007669"/>
    <property type="project" value="TreeGrafter"/>
</dbReference>